<keyword evidence="1" id="KW-1133">Transmembrane helix</keyword>
<feature type="transmembrane region" description="Helical" evidence="1">
    <location>
        <begin position="34"/>
        <end position="55"/>
    </location>
</feature>
<feature type="transmembrane region" description="Helical" evidence="1">
    <location>
        <begin position="92"/>
        <end position="111"/>
    </location>
</feature>
<gene>
    <name evidence="2" type="ORF">FPZ49_01460</name>
</gene>
<evidence type="ECO:0000256" key="1">
    <source>
        <dbReference type="SAM" id="Phobius"/>
    </source>
</evidence>
<keyword evidence="3" id="KW-1185">Reference proteome</keyword>
<dbReference type="Proteomes" id="UP000317036">
    <property type="component" value="Unassembled WGS sequence"/>
</dbReference>
<sequence>MSLAICVFITCCTLITLTLIPKKLSELDMVFVYFSSTIFELSIFTIFHVNLNWIAVNPSVETSFADLVLRLIHIPLLLLISTNILLYNWKVLKWLIVAGMLLICLPMQVLLERLQIISTPHWNVFHTLVTFAGYMAFSRWMAWWIRYVGRKVANAR</sequence>
<feature type="transmembrane region" description="Helical" evidence="1">
    <location>
        <begin position="67"/>
        <end position="86"/>
    </location>
</feature>
<keyword evidence="1" id="KW-0812">Transmembrane</keyword>
<accession>A0A559KIK6</accession>
<organism evidence="2 3">
    <name type="scientific">Paenibacillus cremeus</name>
    <dbReference type="NCBI Taxonomy" id="2163881"/>
    <lineage>
        <taxon>Bacteria</taxon>
        <taxon>Bacillati</taxon>
        <taxon>Bacillota</taxon>
        <taxon>Bacilli</taxon>
        <taxon>Bacillales</taxon>
        <taxon>Paenibacillaceae</taxon>
        <taxon>Paenibacillus</taxon>
    </lineage>
</organism>
<comment type="caution">
    <text evidence="2">The sequence shown here is derived from an EMBL/GenBank/DDBJ whole genome shotgun (WGS) entry which is preliminary data.</text>
</comment>
<dbReference type="OrthoDB" id="2625314at2"/>
<evidence type="ECO:0000313" key="2">
    <source>
        <dbReference type="EMBL" id="TVY11973.1"/>
    </source>
</evidence>
<proteinExistence type="predicted"/>
<protein>
    <submittedName>
        <fullName evidence="2">Uncharacterized protein</fullName>
    </submittedName>
</protein>
<dbReference type="AlphaFoldDB" id="A0A559KIK6"/>
<name>A0A559KIK6_9BACL</name>
<dbReference type="RefSeq" id="WP_144842557.1">
    <property type="nucleotide sequence ID" value="NZ_VNJI01000001.1"/>
</dbReference>
<feature type="transmembrane region" description="Helical" evidence="1">
    <location>
        <begin position="123"/>
        <end position="145"/>
    </location>
</feature>
<evidence type="ECO:0000313" key="3">
    <source>
        <dbReference type="Proteomes" id="UP000317036"/>
    </source>
</evidence>
<dbReference type="EMBL" id="VNJI01000001">
    <property type="protein sequence ID" value="TVY11973.1"/>
    <property type="molecule type" value="Genomic_DNA"/>
</dbReference>
<reference evidence="2 3" key="1">
    <citation type="submission" date="2019-07" db="EMBL/GenBank/DDBJ databases">
        <authorList>
            <person name="Kim J."/>
        </authorList>
    </citation>
    <scope>NUCLEOTIDE SEQUENCE [LARGE SCALE GENOMIC DNA]</scope>
    <source>
        <strain evidence="2 3">JC52</strain>
    </source>
</reference>
<keyword evidence="1" id="KW-0472">Membrane</keyword>